<sequence>MHEHGMSGVMWHPTLPPTFLRVIDWHPQPIPIIVIVAAFGLVLYLFCVWLLHRRGVRWPISRLIWWTLGIATVILVDGTALNGYGMALFSMHMIQHMILSMLSPILLVLGAPITLMLRVLPAGSGRWNARRVILAIVHSPVMRVLTNPVVTTLLFLMSLYGLYFTPAFDWLMSTMWGHNLMFIHFVAIGMLYFWNIFGVDPSPRTSSKRKVRIDPTVVQVFEIVATVPFHAFFGIVVMMSTTLLTDFYHMPMWGIDPLDDQFLGGGIAWAFTEIPTLIMLGVLVLKWQRSDERLSRRLDRQAARDGDATLRDYNAYLASLAEVDQRDQRHRA</sequence>
<evidence type="ECO:0000256" key="5">
    <source>
        <dbReference type="ARBA" id="ARBA00023136"/>
    </source>
</evidence>
<keyword evidence="3 6" id="KW-0812">Transmembrane</keyword>
<feature type="transmembrane region" description="Helical" evidence="6">
    <location>
        <begin position="63"/>
        <end position="85"/>
    </location>
</feature>
<gene>
    <name evidence="7" type="ORF">SAMN04489751_2681</name>
</gene>
<organism evidence="7 8">
    <name type="scientific">Brevibacterium sandarakinum</name>
    <dbReference type="NCBI Taxonomy" id="629680"/>
    <lineage>
        <taxon>Bacteria</taxon>
        <taxon>Bacillati</taxon>
        <taxon>Actinomycetota</taxon>
        <taxon>Actinomycetes</taxon>
        <taxon>Micrococcales</taxon>
        <taxon>Brevibacteriaceae</taxon>
        <taxon>Brevibacterium</taxon>
    </lineage>
</organism>
<evidence type="ECO:0000256" key="3">
    <source>
        <dbReference type="ARBA" id="ARBA00022692"/>
    </source>
</evidence>
<keyword evidence="5 6" id="KW-0472">Membrane</keyword>
<evidence type="ECO:0000256" key="1">
    <source>
        <dbReference type="ARBA" id="ARBA00004651"/>
    </source>
</evidence>
<dbReference type="Proteomes" id="UP000199700">
    <property type="component" value="Chromosome"/>
</dbReference>
<name>A0A1H1UID2_BRESA</name>
<feature type="transmembrane region" description="Helical" evidence="6">
    <location>
        <begin position="97"/>
        <end position="120"/>
    </location>
</feature>
<evidence type="ECO:0000313" key="8">
    <source>
        <dbReference type="Proteomes" id="UP000199700"/>
    </source>
</evidence>
<comment type="subcellular location">
    <subcellularLocation>
        <location evidence="1">Cell membrane</location>
        <topology evidence="1">Multi-pass membrane protein</topology>
    </subcellularLocation>
</comment>
<evidence type="ECO:0000313" key="7">
    <source>
        <dbReference type="EMBL" id="SDS71966.1"/>
    </source>
</evidence>
<accession>A0A1H1UID2</accession>
<dbReference type="STRING" id="629680.SAMN04489751_2681"/>
<keyword evidence="4 6" id="KW-1133">Transmembrane helix</keyword>
<reference evidence="7" key="1">
    <citation type="submission" date="2016-10" db="EMBL/GenBank/DDBJ databases">
        <authorList>
            <person name="Varghese N."/>
            <person name="Submissions S."/>
        </authorList>
    </citation>
    <scope>NUCLEOTIDE SEQUENCE [LARGE SCALE GENOMIC DNA]</scope>
    <source>
        <strain evidence="7">DSM 22082</strain>
    </source>
</reference>
<feature type="transmembrane region" description="Helical" evidence="6">
    <location>
        <begin position="132"/>
        <end position="160"/>
    </location>
</feature>
<evidence type="ECO:0000256" key="4">
    <source>
        <dbReference type="ARBA" id="ARBA00022989"/>
    </source>
</evidence>
<evidence type="ECO:0000256" key="2">
    <source>
        <dbReference type="ARBA" id="ARBA00022475"/>
    </source>
</evidence>
<dbReference type="AlphaFoldDB" id="A0A1H1UID2"/>
<dbReference type="Pfam" id="PF09678">
    <property type="entry name" value="Caa3_CtaG"/>
    <property type="match status" value="1"/>
</dbReference>
<dbReference type="GO" id="GO:0005886">
    <property type="term" value="C:plasma membrane"/>
    <property type="evidence" value="ECO:0007669"/>
    <property type="project" value="UniProtKB-SubCell"/>
</dbReference>
<dbReference type="EMBL" id="LT629739">
    <property type="protein sequence ID" value="SDS71966.1"/>
    <property type="molecule type" value="Genomic_DNA"/>
</dbReference>
<protein>
    <submittedName>
        <fullName evidence="7">Copper resistance protein D</fullName>
    </submittedName>
</protein>
<dbReference type="RefSeq" id="WP_092106264.1">
    <property type="nucleotide sequence ID" value="NZ_LT629739.1"/>
</dbReference>
<keyword evidence="8" id="KW-1185">Reference proteome</keyword>
<dbReference type="InterPro" id="IPR019108">
    <property type="entry name" value="Caa3_assmbl_CtaG-rel"/>
</dbReference>
<feature type="transmembrane region" description="Helical" evidence="6">
    <location>
        <begin position="220"/>
        <end position="242"/>
    </location>
</feature>
<feature type="transmembrane region" description="Helical" evidence="6">
    <location>
        <begin position="262"/>
        <end position="287"/>
    </location>
</feature>
<dbReference type="OrthoDB" id="5241646at2"/>
<keyword evidence="2" id="KW-1003">Cell membrane</keyword>
<evidence type="ECO:0000256" key="6">
    <source>
        <dbReference type="SAM" id="Phobius"/>
    </source>
</evidence>
<feature type="transmembrane region" description="Helical" evidence="6">
    <location>
        <begin position="30"/>
        <end position="51"/>
    </location>
</feature>
<feature type="transmembrane region" description="Helical" evidence="6">
    <location>
        <begin position="180"/>
        <end position="199"/>
    </location>
</feature>
<proteinExistence type="predicted"/>